<dbReference type="GO" id="GO:0009279">
    <property type="term" value="C:cell outer membrane"/>
    <property type="evidence" value="ECO:0007669"/>
    <property type="project" value="UniProtKB-SubCell"/>
</dbReference>
<dbReference type="EMBL" id="RAPN01000002">
    <property type="protein sequence ID" value="RKD88280.1"/>
    <property type="molecule type" value="Genomic_DNA"/>
</dbReference>
<proteinExistence type="inferred from homology"/>
<gene>
    <name evidence="9" type="ORF">BC643_3425</name>
</gene>
<dbReference type="Pfam" id="PF07980">
    <property type="entry name" value="SusD_RagB"/>
    <property type="match status" value="1"/>
</dbReference>
<evidence type="ECO:0000256" key="5">
    <source>
        <dbReference type="ARBA" id="ARBA00023237"/>
    </source>
</evidence>
<evidence type="ECO:0000256" key="3">
    <source>
        <dbReference type="ARBA" id="ARBA00022729"/>
    </source>
</evidence>
<reference evidence="9 10" key="1">
    <citation type="submission" date="2018-09" db="EMBL/GenBank/DDBJ databases">
        <title>Genomic Encyclopedia of Archaeal and Bacterial Type Strains, Phase II (KMG-II): from individual species to whole genera.</title>
        <authorList>
            <person name="Goeker M."/>
        </authorList>
    </citation>
    <scope>NUCLEOTIDE SEQUENCE [LARGE SCALE GENOMIC DNA]</scope>
    <source>
        <strain evidence="9 10">DSM 27148</strain>
    </source>
</reference>
<dbReference type="Proteomes" id="UP000283387">
    <property type="component" value="Unassembled WGS sequence"/>
</dbReference>
<evidence type="ECO:0000259" key="7">
    <source>
        <dbReference type="Pfam" id="PF07980"/>
    </source>
</evidence>
<dbReference type="RefSeq" id="WP_120274451.1">
    <property type="nucleotide sequence ID" value="NZ_RAPN01000002.1"/>
</dbReference>
<dbReference type="InterPro" id="IPR033985">
    <property type="entry name" value="SusD-like_N"/>
</dbReference>
<evidence type="ECO:0000259" key="8">
    <source>
        <dbReference type="Pfam" id="PF14322"/>
    </source>
</evidence>
<name>A0A419VYZ1_9BACT</name>
<dbReference type="AlphaFoldDB" id="A0A419VYZ1"/>
<protein>
    <submittedName>
        <fullName evidence="9">Putative outer membrane starch-binding protein</fullName>
    </submittedName>
</protein>
<keyword evidence="5" id="KW-0998">Cell outer membrane</keyword>
<evidence type="ECO:0000313" key="9">
    <source>
        <dbReference type="EMBL" id="RKD88280.1"/>
    </source>
</evidence>
<dbReference type="SUPFAM" id="SSF48452">
    <property type="entry name" value="TPR-like"/>
    <property type="match status" value="1"/>
</dbReference>
<comment type="similarity">
    <text evidence="2">Belongs to the SusD family.</text>
</comment>
<dbReference type="InterPro" id="IPR012944">
    <property type="entry name" value="SusD_RagB_dom"/>
</dbReference>
<feature type="domain" description="RagB/SusD" evidence="7">
    <location>
        <begin position="261"/>
        <end position="510"/>
    </location>
</feature>
<evidence type="ECO:0000256" key="6">
    <source>
        <dbReference type="SAM" id="SignalP"/>
    </source>
</evidence>
<dbReference type="InterPro" id="IPR011990">
    <property type="entry name" value="TPR-like_helical_dom_sf"/>
</dbReference>
<evidence type="ECO:0000256" key="1">
    <source>
        <dbReference type="ARBA" id="ARBA00004442"/>
    </source>
</evidence>
<comment type="subcellular location">
    <subcellularLocation>
        <location evidence="1">Cell outer membrane</location>
    </subcellularLocation>
</comment>
<comment type="caution">
    <text evidence="9">The sequence shown here is derived from an EMBL/GenBank/DDBJ whole genome shotgun (WGS) entry which is preliminary data.</text>
</comment>
<evidence type="ECO:0000256" key="4">
    <source>
        <dbReference type="ARBA" id="ARBA00023136"/>
    </source>
</evidence>
<keyword evidence="10" id="KW-1185">Reference proteome</keyword>
<keyword evidence="4" id="KW-0472">Membrane</keyword>
<feature type="chain" id="PRO_5019351635" evidence="6">
    <location>
        <begin position="24"/>
        <end position="510"/>
    </location>
</feature>
<evidence type="ECO:0000313" key="10">
    <source>
        <dbReference type="Proteomes" id="UP000283387"/>
    </source>
</evidence>
<dbReference type="CDD" id="cd08977">
    <property type="entry name" value="SusD"/>
    <property type="match status" value="1"/>
</dbReference>
<organism evidence="9 10">
    <name type="scientific">Mangrovibacterium diazotrophicum</name>
    <dbReference type="NCBI Taxonomy" id="1261403"/>
    <lineage>
        <taxon>Bacteria</taxon>
        <taxon>Pseudomonadati</taxon>
        <taxon>Bacteroidota</taxon>
        <taxon>Bacteroidia</taxon>
        <taxon>Marinilabiliales</taxon>
        <taxon>Prolixibacteraceae</taxon>
        <taxon>Mangrovibacterium</taxon>
    </lineage>
</organism>
<dbReference type="OrthoDB" id="5694214at2"/>
<sequence>MRIHITPTYLVLATVFLFSSCNGLLETAPQATVSSENFWTSESYAQSALASAYAVPLDEYYYGHNEHIWDCISDDLYCAGDWTDDALIEILSVNADNSNISALWKRKYEAISRANDIIKNVPGIESISDETKAEILGQAYFLRAWNYFRLVIIHGGVPLIDENIASDDYNQPRATAAETYAFIESDLIKSADYLENVISWDSENLGRVNWGAAMGMLAKVYLYQEKWAEAEEASAAVLAQSEYYLADDYSASFTPETRNNPEVLFALQFTPESNNGGGSMMAWYMYPGSFGGWNFFHPEQPLVDEFENVDGSATRAFSYSATTGLFTYDDDGTEVVMDDVFAERDPRLRATVISVGETYRIDGEDYEFLSGNTKTGYACMKYFDGNGVAENNSSYPVLRLSEVYLIHAEALLQQGDSGDDDINAVRARVGLPAKSNCTMDDLIHERRCELGTEGNRHFDLLRWGLAADVYASYTSPIGQPNFEVGVSELMPIPQTEIDLSEGVLTQNPGY</sequence>
<accession>A0A419VYZ1</accession>
<feature type="domain" description="SusD-like N-terminal" evidence="8">
    <location>
        <begin position="45"/>
        <end position="222"/>
    </location>
</feature>
<keyword evidence="3 6" id="KW-0732">Signal</keyword>
<dbReference type="Pfam" id="PF14322">
    <property type="entry name" value="SusD-like_3"/>
    <property type="match status" value="1"/>
</dbReference>
<evidence type="ECO:0000256" key="2">
    <source>
        <dbReference type="ARBA" id="ARBA00006275"/>
    </source>
</evidence>
<feature type="signal peptide" evidence="6">
    <location>
        <begin position="1"/>
        <end position="23"/>
    </location>
</feature>
<dbReference type="PROSITE" id="PS51257">
    <property type="entry name" value="PROKAR_LIPOPROTEIN"/>
    <property type="match status" value="1"/>
</dbReference>
<dbReference type="Gene3D" id="1.25.40.390">
    <property type="match status" value="1"/>
</dbReference>